<evidence type="ECO:0000313" key="2">
    <source>
        <dbReference type="Proteomes" id="UP001590951"/>
    </source>
</evidence>
<organism evidence="1 2">
    <name type="scientific">Lepraria finkii</name>
    <dbReference type="NCBI Taxonomy" id="1340010"/>
    <lineage>
        <taxon>Eukaryota</taxon>
        <taxon>Fungi</taxon>
        <taxon>Dikarya</taxon>
        <taxon>Ascomycota</taxon>
        <taxon>Pezizomycotina</taxon>
        <taxon>Lecanoromycetes</taxon>
        <taxon>OSLEUM clade</taxon>
        <taxon>Lecanoromycetidae</taxon>
        <taxon>Lecanorales</taxon>
        <taxon>Lecanorineae</taxon>
        <taxon>Stereocaulaceae</taxon>
        <taxon>Lepraria</taxon>
    </lineage>
</organism>
<keyword evidence="2" id="KW-1185">Reference proteome</keyword>
<name>A0ABR4ASV6_9LECA</name>
<gene>
    <name evidence="1" type="ORF">ABVK25_010969</name>
</gene>
<dbReference type="Proteomes" id="UP001590951">
    <property type="component" value="Unassembled WGS sequence"/>
</dbReference>
<accession>A0ABR4ASV6</accession>
<evidence type="ECO:0000313" key="1">
    <source>
        <dbReference type="EMBL" id="KAL2048787.1"/>
    </source>
</evidence>
<sequence length="109" mass="12237">MLSILDHLQALLTEFSPRICYLQFSNKTDALTSITNISATRTKPAPLFKYCQRLYYTLLSLLVDSGFQSQTNYYSTLDSSTILQGIAPIPHEAVRAETLSRNLSESKNS</sequence>
<dbReference type="EMBL" id="JBHFEH010000080">
    <property type="protein sequence ID" value="KAL2048787.1"/>
    <property type="molecule type" value="Genomic_DNA"/>
</dbReference>
<comment type="caution">
    <text evidence="1">The sequence shown here is derived from an EMBL/GenBank/DDBJ whole genome shotgun (WGS) entry which is preliminary data.</text>
</comment>
<reference evidence="1 2" key="1">
    <citation type="submission" date="2024-09" db="EMBL/GenBank/DDBJ databases">
        <title>Rethinking Asexuality: The Enigmatic Case of Functional Sexual Genes in Lepraria (Stereocaulaceae).</title>
        <authorList>
            <person name="Doellman M."/>
            <person name="Sun Y."/>
            <person name="Barcenas-Pena A."/>
            <person name="Lumbsch H.T."/>
            <person name="Grewe F."/>
        </authorList>
    </citation>
    <scope>NUCLEOTIDE SEQUENCE [LARGE SCALE GENOMIC DNA]</scope>
    <source>
        <strain evidence="1 2">Grewe 0041</strain>
    </source>
</reference>
<proteinExistence type="predicted"/>
<protein>
    <submittedName>
        <fullName evidence="1">Uncharacterized protein</fullName>
    </submittedName>
</protein>